<gene>
    <name evidence="1" type="ORF">AVEN_259268_1</name>
</gene>
<keyword evidence="2" id="KW-1185">Reference proteome</keyword>
<dbReference type="EMBL" id="BGPR01017975">
    <property type="protein sequence ID" value="GBN77882.1"/>
    <property type="molecule type" value="Genomic_DNA"/>
</dbReference>
<evidence type="ECO:0000313" key="2">
    <source>
        <dbReference type="Proteomes" id="UP000499080"/>
    </source>
</evidence>
<sequence>MLQDSFTKGKPNTSTLPVFIHSIIYASNGKNDPEIGDFLGDFTDELERDVIVKFVSGGAKNYAYVTKSGKSVCKIRGFSNYENDLKLNFDSVLKLVRPFDDERITVTNPRKITRSVKAGICYCDACPPPTADIDLGPGVRSQGRSSYVHPHLTSYY</sequence>
<name>A0A4Y2RPY0_ARAVE</name>
<dbReference type="GO" id="GO:0071897">
    <property type="term" value="P:DNA biosynthetic process"/>
    <property type="evidence" value="ECO:0007669"/>
    <property type="project" value="UniProtKB-ARBA"/>
</dbReference>
<accession>A0A4Y2RPY0</accession>
<protein>
    <submittedName>
        <fullName evidence="1">Uncharacterized protein</fullName>
    </submittedName>
</protein>
<dbReference type="OrthoDB" id="6417920at2759"/>
<organism evidence="1 2">
    <name type="scientific">Araneus ventricosus</name>
    <name type="common">Orbweaver spider</name>
    <name type="synonym">Epeira ventricosa</name>
    <dbReference type="NCBI Taxonomy" id="182803"/>
    <lineage>
        <taxon>Eukaryota</taxon>
        <taxon>Metazoa</taxon>
        <taxon>Ecdysozoa</taxon>
        <taxon>Arthropoda</taxon>
        <taxon>Chelicerata</taxon>
        <taxon>Arachnida</taxon>
        <taxon>Araneae</taxon>
        <taxon>Araneomorphae</taxon>
        <taxon>Entelegynae</taxon>
        <taxon>Araneoidea</taxon>
        <taxon>Araneidae</taxon>
        <taxon>Araneus</taxon>
    </lineage>
</organism>
<comment type="caution">
    <text evidence="1">The sequence shown here is derived from an EMBL/GenBank/DDBJ whole genome shotgun (WGS) entry which is preliminary data.</text>
</comment>
<dbReference type="SUPFAM" id="SSF56672">
    <property type="entry name" value="DNA/RNA polymerases"/>
    <property type="match status" value="1"/>
</dbReference>
<dbReference type="Gene3D" id="3.90.1600.10">
    <property type="entry name" value="Palm domain of DNA polymerase"/>
    <property type="match status" value="1"/>
</dbReference>
<proteinExistence type="predicted"/>
<dbReference type="InterPro" id="IPR023211">
    <property type="entry name" value="DNA_pol_palm_dom_sf"/>
</dbReference>
<reference evidence="1 2" key="1">
    <citation type="journal article" date="2019" name="Sci. Rep.">
        <title>Orb-weaving spider Araneus ventricosus genome elucidates the spidroin gene catalogue.</title>
        <authorList>
            <person name="Kono N."/>
            <person name="Nakamura H."/>
            <person name="Ohtoshi R."/>
            <person name="Moran D.A.P."/>
            <person name="Shinohara A."/>
            <person name="Yoshida Y."/>
            <person name="Fujiwara M."/>
            <person name="Mori M."/>
            <person name="Tomita M."/>
            <person name="Arakawa K."/>
        </authorList>
    </citation>
    <scope>NUCLEOTIDE SEQUENCE [LARGE SCALE GENOMIC DNA]</scope>
</reference>
<dbReference type="Proteomes" id="UP000499080">
    <property type="component" value="Unassembled WGS sequence"/>
</dbReference>
<dbReference type="InterPro" id="IPR043502">
    <property type="entry name" value="DNA/RNA_pol_sf"/>
</dbReference>
<evidence type="ECO:0000313" key="1">
    <source>
        <dbReference type="EMBL" id="GBN77882.1"/>
    </source>
</evidence>
<dbReference type="AlphaFoldDB" id="A0A4Y2RPY0"/>